<reference evidence="1" key="1">
    <citation type="submission" date="2014-12" db="EMBL/GenBank/DDBJ databases">
        <title>Insight into the proteome of Arion vulgaris.</title>
        <authorList>
            <person name="Aradska J."/>
            <person name="Bulat T."/>
            <person name="Smidak R."/>
            <person name="Sarate P."/>
            <person name="Gangsoo J."/>
            <person name="Sialana F."/>
            <person name="Bilban M."/>
            <person name="Lubec G."/>
        </authorList>
    </citation>
    <scope>NUCLEOTIDE SEQUENCE</scope>
    <source>
        <tissue evidence="1">Skin</tissue>
    </source>
</reference>
<protein>
    <submittedName>
        <fullName evidence="1">Uncharacterized protein</fullName>
    </submittedName>
</protein>
<dbReference type="EMBL" id="HACG01015495">
    <property type="protein sequence ID" value="CEK62360.1"/>
    <property type="molecule type" value="Transcribed_RNA"/>
</dbReference>
<feature type="non-terminal residue" evidence="1">
    <location>
        <position position="74"/>
    </location>
</feature>
<proteinExistence type="predicted"/>
<accession>A0A0B6Z3S6</accession>
<gene>
    <name evidence="1" type="primary">ORF44962</name>
</gene>
<dbReference type="AlphaFoldDB" id="A0A0B6Z3S6"/>
<name>A0A0B6Z3S6_9EUPU</name>
<sequence>MFTSFLDTMNPKVKAANTYEDEGSSEIQEILSNDKIKREHNYADEERSEIHETLSDENIKLEHNYARYFKRECD</sequence>
<evidence type="ECO:0000313" key="1">
    <source>
        <dbReference type="EMBL" id="CEK62360.1"/>
    </source>
</evidence>
<organism evidence="1">
    <name type="scientific">Arion vulgaris</name>
    <dbReference type="NCBI Taxonomy" id="1028688"/>
    <lineage>
        <taxon>Eukaryota</taxon>
        <taxon>Metazoa</taxon>
        <taxon>Spiralia</taxon>
        <taxon>Lophotrochozoa</taxon>
        <taxon>Mollusca</taxon>
        <taxon>Gastropoda</taxon>
        <taxon>Heterobranchia</taxon>
        <taxon>Euthyneura</taxon>
        <taxon>Panpulmonata</taxon>
        <taxon>Eupulmonata</taxon>
        <taxon>Stylommatophora</taxon>
        <taxon>Helicina</taxon>
        <taxon>Arionoidea</taxon>
        <taxon>Arionidae</taxon>
        <taxon>Arion</taxon>
    </lineage>
</organism>